<evidence type="ECO:0000256" key="1">
    <source>
        <dbReference type="ARBA" id="ARBA00012513"/>
    </source>
</evidence>
<evidence type="ECO:0000313" key="12">
    <source>
        <dbReference type="Proteomes" id="UP000191285"/>
    </source>
</evidence>
<keyword evidence="2" id="KW-0723">Serine/threonine-protein kinase</keyword>
<evidence type="ECO:0000256" key="8">
    <source>
        <dbReference type="ARBA" id="ARBA00048679"/>
    </source>
</evidence>
<evidence type="ECO:0000256" key="4">
    <source>
        <dbReference type="ARBA" id="ARBA00022741"/>
    </source>
</evidence>
<dbReference type="PANTHER" id="PTHR47634:SF9">
    <property type="entry name" value="PROTEIN KINASE DOMAIN-CONTAINING PROTEIN-RELATED"/>
    <property type="match status" value="1"/>
</dbReference>
<dbReference type="Pfam" id="PF00069">
    <property type="entry name" value="Pkinase"/>
    <property type="match status" value="2"/>
</dbReference>
<reference evidence="12" key="1">
    <citation type="journal article" date="2017" name="Nat. Microbiol.">
        <title>Global analysis of biosynthetic gene clusters reveals vast potential of secondary metabolite production in Penicillium species.</title>
        <authorList>
            <person name="Nielsen J.C."/>
            <person name="Grijseels S."/>
            <person name="Prigent S."/>
            <person name="Ji B."/>
            <person name="Dainat J."/>
            <person name="Nielsen K.F."/>
            <person name="Frisvad J.C."/>
            <person name="Workman M."/>
            <person name="Nielsen J."/>
        </authorList>
    </citation>
    <scope>NUCLEOTIDE SEQUENCE [LARGE SCALE GENOMIC DNA]</scope>
    <source>
        <strain evidence="12">IBT 24891</strain>
    </source>
</reference>
<accession>A0A1V6ST89</accession>
<dbReference type="Gene3D" id="3.30.200.20">
    <property type="entry name" value="Phosphorylase Kinase, domain 1"/>
    <property type="match status" value="1"/>
</dbReference>
<dbReference type="PROSITE" id="PS50011">
    <property type="entry name" value="PROTEIN_KINASE_DOM"/>
    <property type="match status" value="1"/>
</dbReference>
<dbReference type="SMART" id="SM00220">
    <property type="entry name" value="S_TKc"/>
    <property type="match status" value="1"/>
</dbReference>
<dbReference type="InterPro" id="IPR011009">
    <property type="entry name" value="Kinase-like_dom_sf"/>
</dbReference>
<evidence type="ECO:0000256" key="5">
    <source>
        <dbReference type="ARBA" id="ARBA00022777"/>
    </source>
</evidence>
<name>A0A1V6ST89_9EURO</name>
<dbReference type="AlphaFoldDB" id="A0A1V6ST89"/>
<dbReference type="OrthoDB" id="5979581at2759"/>
<comment type="caution">
    <text evidence="11">The sequence shown here is derived from an EMBL/GenBank/DDBJ whole genome shotgun (WGS) entry which is preliminary data.</text>
</comment>
<keyword evidence="12" id="KW-1185">Reference proteome</keyword>
<dbReference type="InterPro" id="IPR000719">
    <property type="entry name" value="Prot_kinase_dom"/>
</dbReference>
<dbReference type="Proteomes" id="UP000191285">
    <property type="component" value="Unassembled WGS sequence"/>
</dbReference>
<evidence type="ECO:0000259" key="10">
    <source>
        <dbReference type="PROSITE" id="PS50011"/>
    </source>
</evidence>
<dbReference type="EC" id="2.7.11.1" evidence="1"/>
<keyword evidence="3" id="KW-0808">Transferase</keyword>
<dbReference type="Gene3D" id="1.10.510.10">
    <property type="entry name" value="Transferase(Phosphotransferase) domain 1"/>
    <property type="match status" value="1"/>
</dbReference>
<dbReference type="STRING" id="303698.A0A1V6ST89"/>
<keyword evidence="4 9" id="KW-0547">Nucleotide-binding</keyword>
<feature type="domain" description="Protein kinase" evidence="10">
    <location>
        <begin position="48"/>
        <end position="405"/>
    </location>
</feature>
<evidence type="ECO:0000313" key="11">
    <source>
        <dbReference type="EMBL" id="OQE17241.1"/>
    </source>
</evidence>
<sequence>MIDGVIPEKVNYEDLLPSALEGEEIERRAGEAAAFAFHPGDTLKDGRYRPFRKIGEGQYSTVWLARDEEENRYVAIKIGLTWEADEESNEISSLKLLRENPIPDHPALHHVVELLDDFVHAGPNGSHTCLVIQPLGRDVETALSYDCESNTPAPYPFTRRISIQTLQALDYLHQHSIMHGDLHPANIALALTHDINKDSEDEIQAKNERGIELNYRDDVHWLDDGIVVPKSDPEDANAVLIDLGASTHPADERSLDYAYPTPYRAPEVVMETGNVTCKADIWALGCVIFRIVTHYPLFAPEYWGSYDEMNIEHIHMIVERLGAVPASLRSAWEDADKYLTPDGQMKEPYPEDQRERPLVEQIVHNKPSGMGEEELKAFVEFMSSMIRFEPSERSSTHDLLQHRWVTAL</sequence>
<dbReference type="GO" id="GO:0000245">
    <property type="term" value="P:spliceosomal complex assembly"/>
    <property type="evidence" value="ECO:0007669"/>
    <property type="project" value="TreeGrafter"/>
</dbReference>
<evidence type="ECO:0000256" key="6">
    <source>
        <dbReference type="ARBA" id="ARBA00022840"/>
    </source>
</evidence>
<dbReference type="GO" id="GO:0004674">
    <property type="term" value="F:protein serine/threonine kinase activity"/>
    <property type="evidence" value="ECO:0007669"/>
    <property type="project" value="UniProtKB-KW"/>
</dbReference>
<dbReference type="InterPro" id="IPR051334">
    <property type="entry name" value="SRPK"/>
</dbReference>
<dbReference type="EMBL" id="MLKD01000021">
    <property type="protein sequence ID" value="OQE17241.1"/>
    <property type="molecule type" value="Genomic_DNA"/>
</dbReference>
<keyword evidence="5" id="KW-0418">Kinase</keyword>
<dbReference type="InterPro" id="IPR017441">
    <property type="entry name" value="Protein_kinase_ATP_BS"/>
</dbReference>
<dbReference type="SUPFAM" id="SSF56112">
    <property type="entry name" value="Protein kinase-like (PK-like)"/>
    <property type="match status" value="1"/>
</dbReference>
<keyword evidence="6 9" id="KW-0067">ATP-binding</keyword>
<gene>
    <name evidence="11" type="ORF">PENSTE_c021G01368</name>
</gene>
<feature type="binding site" evidence="9">
    <location>
        <position position="77"/>
    </location>
    <ligand>
        <name>ATP</name>
        <dbReference type="ChEBI" id="CHEBI:30616"/>
    </ligand>
</feature>
<protein>
    <recommendedName>
        <fullName evidence="1">non-specific serine/threonine protein kinase</fullName>
        <ecNumber evidence="1">2.7.11.1</ecNumber>
    </recommendedName>
</protein>
<dbReference type="PANTHER" id="PTHR47634">
    <property type="entry name" value="PROTEIN KINASE DOMAIN-CONTAINING PROTEIN-RELATED"/>
    <property type="match status" value="1"/>
</dbReference>
<dbReference type="GO" id="GO:0005524">
    <property type="term" value="F:ATP binding"/>
    <property type="evidence" value="ECO:0007669"/>
    <property type="project" value="UniProtKB-UniRule"/>
</dbReference>
<dbReference type="GO" id="GO:0050684">
    <property type="term" value="P:regulation of mRNA processing"/>
    <property type="evidence" value="ECO:0007669"/>
    <property type="project" value="TreeGrafter"/>
</dbReference>
<evidence type="ECO:0000256" key="3">
    <source>
        <dbReference type="ARBA" id="ARBA00022679"/>
    </source>
</evidence>
<organism evidence="11 12">
    <name type="scientific">Penicillium steckii</name>
    <dbReference type="NCBI Taxonomy" id="303698"/>
    <lineage>
        <taxon>Eukaryota</taxon>
        <taxon>Fungi</taxon>
        <taxon>Dikarya</taxon>
        <taxon>Ascomycota</taxon>
        <taxon>Pezizomycotina</taxon>
        <taxon>Eurotiomycetes</taxon>
        <taxon>Eurotiomycetidae</taxon>
        <taxon>Eurotiales</taxon>
        <taxon>Aspergillaceae</taxon>
        <taxon>Penicillium</taxon>
    </lineage>
</organism>
<dbReference type="PROSITE" id="PS00107">
    <property type="entry name" value="PROTEIN_KINASE_ATP"/>
    <property type="match status" value="1"/>
</dbReference>
<proteinExistence type="predicted"/>
<comment type="catalytic activity">
    <reaction evidence="8">
        <text>L-seryl-[protein] + ATP = O-phospho-L-seryl-[protein] + ADP + H(+)</text>
        <dbReference type="Rhea" id="RHEA:17989"/>
        <dbReference type="Rhea" id="RHEA-COMP:9863"/>
        <dbReference type="Rhea" id="RHEA-COMP:11604"/>
        <dbReference type="ChEBI" id="CHEBI:15378"/>
        <dbReference type="ChEBI" id="CHEBI:29999"/>
        <dbReference type="ChEBI" id="CHEBI:30616"/>
        <dbReference type="ChEBI" id="CHEBI:83421"/>
        <dbReference type="ChEBI" id="CHEBI:456216"/>
        <dbReference type="EC" id="2.7.11.1"/>
    </reaction>
</comment>
<evidence type="ECO:0000256" key="2">
    <source>
        <dbReference type="ARBA" id="ARBA00022527"/>
    </source>
</evidence>
<evidence type="ECO:0000256" key="7">
    <source>
        <dbReference type="ARBA" id="ARBA00047899"/>
    </source>
</evidence>
<comment type="catalytic activity">
    <reaction evidence="7">
        <text>L-threonyl-[protein] + ATP = O-phospho-L-threonyl-[protein] + ADP + H(+)</text>
        <dbReference type="Rhea" id="RHEA:46608"/>
        <dbReference type="Rhea" id="RHEA-COMP:11060"/>
        <dbReference type="Rhea" id="RHEA-COMP:11605"/>
        <dbReference type="ChEBI" id="CHEBI:15378"/>
        <dbReference type="ChEBI" id="CHEBI:30013"/>
        <dbReference type="ChEBI" id="CHEBI:30616"/>
        <dbReference type="ChEBI" id="CHEBI:61977"/>
        <dbReference type="ChEBI" id="CHEBI:456216"/>
        <dbReference type="EC" id="2.7.11.1"/>
    </reaction>
</comment>
<evidence type="ECO:0000256" key="9">
    <source>
        <dbReference type="PROSITE-ProRule" id="PRU10141"/>
    </source>
</evidence>